<name>Q54MX6_DICDI</name>
<comment type="caution">
    <text evidence="1">The sequence shown here is derived from an EMBL/GenBank/DDBJ whole genome shotgun (WGS) entry which is preliminary data.</text>
</comment>
<dbReference type="HOGENOM" id="CLU_091528_0_0_1"/>
<dbReference type="eggNOG" id="ENOG502RIIW">
    <property type="taxonomic scope" value="Eukaryota"/>
</dbReference>
<evidence type="ECO:0000313" key="1">
    <source>
        <dbReference type="EMBL" id="EAL64647.1"/>
    </source>
</evidence>
<dbReference type="SMR" id="Q54MX6"/>
<dbReference type="InParanoid" id="Q54MX6"/>
<dbReference type="PhylomeDB" id="Q54MX6"/>
<proteinExistence type="predicted"/>
<dbReference type="KEGG" id="ddi:DDB_G0285619"/>
<dbReference type="EMBL" id="AAFI02000079">
    <property type="protein sequence ID" value="EAL64647.1"/>
    <property type="molecule type" value="Genomic_DNA"/>
</dbReference>
<accession>Q54MX6</accession>
<dbReference type="PaxDb" id="44689-DDB0238301"/>
<gene>
    <name evidence="1" type="ORF">DDB_G0285619</name>
</gene>
<dbReference type="dictyBase" id="DDB_G0285619"/>
<dbReference type="GeneID" id="8625215"/>
<organism evidence="1 2">
    <name type="scientific">Dictyostelium discoideum</name>
    <name type="common">Social amoeba</name>
    <dbReference type="NCBI Taxonomy" id="44689"/>
    <lineage>
        <taxon>Eukaryota</taxon>
        <taxon>Amoebozoa</taxon>
        <taxon>Evosea</taxon>
        <taxon>Eumycetozoa</taxon>
        <taxon>Dictyostelia</taxon>
        <taxon>Dictyosteliales</taxon>
        <taxon>Dictyosteliaceae</taxon>
        <taxon>Dictyostelium</taxon>
    </lineage>
</organism>
<dbReference type="RefSeq" id="XP_638167.1">
    <property type="nucleotide sequence ID" value="XM_633075.1"/>
</dbReference>
<dbReference type="Proteomes" id="UP000002195">
    <property type="component" value="Unassembled WGS sequence"/>
</dbReference>
<protein>
    <submittedName>
        <fullName evidence="1">Uncharacterized protein</fullName>
    </submittedName>
</protein>
<dbReference type="VEuPathDB" id="AmoebaDB:DDB_G0285619"/>
<dbReference type="FunCoup" id="Q54MX6">
    <property type="interactions" value="1"/>
</dbReference>
<dbReference type="AlphaFoldDB" id="Q54MX6"/>
<reference evidence="1 2" key="1">
    <citation type="journal article" date="2005" name="Nature">
        <title>The genome of the social amoeba Dictyostelium discoideum.</title>
        <authorList>
            <consortium name="The Dictyostelium discoideum Sequencing Consortium"/>
            <person name="Eichinger L."/>
            <person name="Pachebat J.A."/>
            <person name="Glockner G."/>
            <person name="Rajandream M.A."/>
            <person name="Sucgang R."/>
            <person name="Berriman M."/>
            <person name="Song J."/>
            <person name="Olsen R."/>
            <person name="Szafranski K."/>
            <person name="Xu Q."/>
            <person name="Tunggal B."/>
            <person name="Kummerfeld S."/>
            <person name="Madera M."/>
            <person name="Konfortov B.A."/>
            <person name="Rivero F."/>
            <person name="Bankier A.T."/>
            <person name="Lehmann R."/>
            <person name="Hamlin N."/>
            <person name="Davies R."/>
            <person name="Gaudet P."/>
            <person name="Fey P."/>
            <person name="Pilcher K."/>
            <person name="Chen G."/>
            <person name="Saunders D."/>
            <person name="Sodergren E."/>
            <person name="Davis P."/>
            <person name="Kerhornou A."/>
            <person name="Nie X."/>
            <person name="Hall N."/>
            <person name="Anjard C."/>
            <person name="Hemphill L."/>
            <person name="Bason N."/>
            <person name="Farbrother P."/>
            <person name="Desany B."/>
            <person name="Just E."/>
            <person name="Morio T."/>
            <person name="Rost R."/>
            <person name="Churcher C."/>
            <person name="Cooper J."/>
            <person name="Haydock S."/>
            <person name="van Driessche N."/>
            <person name="Cronin A."/>
            <person name="Goodhead I."/>
            <person name="Muzny D."/>
            <person name="Mourier T."/>
            <person name="Pain A."/>
            <person name="Lu M."/>
            <person name="Harper D."/>
            <person name="Lindsay R."/>
            <person name="Hauser H."/>
            <person name="James K."/>
            <person name="Quiles M."/>
            <person name="Madan Babu M."/>
            <person name="Saito T."/>
            <person name="Buchrieser C."/>
            <person name="Wardroper A."/>
            <person name="Felder M."/>
            <person name="Thangavelu M."/>
            <person name="Johnson D."/>
            <person name="Knights A."/>
            <person name="Loulseged H."/>
            <person name="Mungall K."/>
            <person name="Oliver K."/>
            <person name="Price C."/>
            <person name="Quail M.A."/>
            <person name="Urushihara H."/>
            <person name="Hernandez J."/>
            <person name="Rabbinowitsch E."/>
            <person name="Steffen D."/>
            <person name="Sanders M."/>
            <person name="Ma J."/>
            <person name="Kohara Y."/>
            <person name="Sharp S."/>
            <person name="Simmonds M."/>
            <person name="Spiegler S."/>
            <person name="Tivey A."/>
            <person name="Sugano S."/>
            <person name="White B."/>
            <person name="Walker D."/>
            <person name="Woodward J."/>
            <person name="Winckler T."/>
            <person name="Tanaka Y."/>
            <person name="Shaulsky G."/>
            <person name="Schleicher M."/>
            <person name="Weinstock G."/>
            <person name="Rosenthal A."/>
            <person name="Cox E.C."/>
            <person name="Chisholm R.L."/>
            <person name="Gibbs R."/>
            <person name="Loomis W.F."/>
            <person name="Platzer M."/>
            <person name="Kay R.R."/>
            <person name="Williams J."/>
            <person name="Dear P.H."/>
            <person name="Noegel A.A."/>
            <person name="Barrell B."/>
            <person name="Kuspa A."/>
        </authorList>
    </citation>
    <scope>NUCLEOTIDE SEQUENCE [LARGE SCALE GENOMIC DNA]</scope>
    <source>
        <strain evidence="1 2">AX4</strain>
    </source>
</reference>
<sequence>MTITNYPFVTGSNLTSPCDIPRVALLAYTNQSLALNAAGGTIESASDLFSITLCKYYLNSVVSLSPTNVFGGVAHYSSLTTLMNNLDSAADTILNALYASINTCGTFTDLTATKFDTLSTAFSGYRTTILSLQTSSNTLKTAITTTRDSLTLTTDIYNTVKTCYTNVITALEGLSARLGQVASLLNTHNANFPTFKDNVTSYTDPEGPGDQSNYMSSMNYSMVTYLISSNTIFSKLYFYKRLRGVIF</sequence>
<evidence type="ECO:0000313" key="2">
    <source>
        <dbReference type="Proteomes" id="UP000002195"/>
    </source>
</evidence>
<keyword evidence="2" id="KW-1185">Reference proteome</keyword>
<dbReference type="OMA" id="NICYSIN"/>